<dbReference type="SUPFAM" id="SSF49842">
    <property type="entry name" value="TNF-like"/>
    <property type="match status" value="1"/>
</dbReference>
<feature type="compositionally biased region" description="Acidic residues" evidence="1">
    <location>
        <begin position="584"/>
        <end position="616"/>
    </location>
</feature>
<accession>A0A7G7WZ56</accession>
<organism evidence="3">
    <name type="scientific">Pachycerianthus borealis</name>
    <dbReference type="NCBI Taxonomy" id="2736680"/>
    <lineage>
        <taxon>Eukaryota</taxon>
        <taxon>Metazoa</taxon>
        <taxon>Cnidaria</taxon>
        <taxon>Anthozoa</taxon>
        <taxon>Ceriantharia</taxon>
        <taxon>Spirularia</taxon>
        <taxon>Cerianthidae</taxon>
        <taxon>Pachycerianthus</taxon>
    </lineage>
</organism>
<dbReference type="EMBL" id="MT747611">
    <property type="protein sequence ID" value="QNH72545.1"/>
    <property type="molecule type" value="mRNA"/>
</dbReference>
<feature type="signal peptide" evidence="2">
    <location>
        <begin position="1"/>
        <end position="16"/>
    </location>
</feature>
<feature type="chain" id="PRO_5028887785" evidence="2">
    <location>
        <begin position="17"/>
        <end position="616"/>
    </location>
</feature>
<dbReference type="InterPro" id="IPR052090">
    <property type="entry name" value="Cytolytic_pore-forming_toxin"/>
</dbReference>
<protein>
    <submittedName>
        <fullName evidence="3">Toxin candidate TRINITY_DN8015_c0_g1_i1</fullName>
    </submittedName>
</protein>
<evidence type="ECO:0000313" key="3">
    <source>
        <dbReference type="EMBL" id="QNH72545.1"/>
    </source>
</evidence>
<evidence type="ECO:0000256" key="1">
    <source>
        <dbReference type="SAM" id="MobiDB-lite"/>
    </source>
</evidence>
<dbReference type="InterPro" id="IPR008983">
    <property type="entry name" value="Tumour_necrosis_fac-like_dom"/>
</dbReference>
<dbReference type="AlphaFoldDB" id="A0A7G7WZ56"/>
<dbReference type="Gene3D" id="2.60.120.40">
    <property type="match status" value="1"/>
</dbReference>
<dbReference type="PANTHER" id="PTHR31594:SF14">
    <property type="entry name" value="FIBRONECTIN TYPE-III DOMAIN-CONTAINING PROTEIN"/>
    <property type="match status" value="1"/>
</dbReference>
<reference evidence="3" key="1">
    <citation type="journal article" date="2020" name="Mar. Drugs">
        <title>Transcriptomic Analysis of Four Cerianthid (Cnidaria, Ceriantharia) Venoms.</title>
        <authorList>
            <person name="Klompen A.M.L."/>
            <person name="Macrander J."/>
            <person name="Reitzel A.M."/>
            <person name="Stampar S.N."/>
        </authorList>
    </citation>
    <scope>NUCLEOTIDE SEQUENCE</scope>
</reference>
<proteinExistence type="evidence at transcript level"/>
<sequence>MIKYLVVLLLPCCILADKPEWVAYVNPMMLGRTFDKSTNQVGVDIISLEDVAKTESTGNSTKEFMKYKYGNSDESKRDLLDVSGSLALKIKGGFISVTGSGQYIKDEGKGDKYYEILTVVQRRTKTISLASNVKADLSNVGKIIGKHYVSKIQYGANMVASLRYKYNTIEEKQNISATVQLAMQDKSGAESFKLEASANLTKIDAELSKKFNLEIKYYADVQLDSVPQNIEDFKDLVNRFPALVAETTDNGMGRPISVYLQPLEALLNDEKYTFTGNAETNAMLEDIERQVTDLIVAKNLLYSALKDKRTLTDDQETWLDEIYSTILNALKAYRETIALLDLEKDTSQFDAALRAYNMYKPLDVETKRKESTLCSRASKRDDELTVGPPIRYTRIARALICNMEDVKSNSIYDQKVADILSLKTDFMDVLDKRNVFLNNILFLEDNYENRFTKIFQHYFMATRATKQDGIKQGGTVVFNHMQIESPKPHGYDKLTGEFTAPVSGLYLLSQHVSGTNMDMNGDGKGICPITQAHTKSQFKYMNENDKYTVPSDTDSLVGVSTFMGILVDFKKTEDGVECAKRDDFEDTDEDLDEIDDDLDETDHDESGHDEEEENEE</sequence>
<keyword evidence="2" id="KW-0732">Signal</keyword>
<feature type="region of interest" description="Disordered" evidence="1">
    <location>
        <begin position="579"/>
        <end position="616"/>
    </location>
</feature>
<reference evidence="3" key="2">
    <citation type="submission" date="2020-07" db="EMBL/GenBank/DDBJ databases">
        <authorList>
            <person name="Klompen A.L."/>
            <person name="Macrander J."/>
            <person name="Reitzel A.M."/>
            <person name="Stampar S.N."/>
        </authorList>
    </citation>
    <scope>NUCLEOTIDE SEQUENCE</scope>
</reference>
<name>A0A7G7WZ56_9CNID</name>
<evidence type="ECO:0000256" key="2">
    <source>
        <dbReference type="SAM" id="SignalP"/>
    </source>
</evidence>
<dbReference type="PANTHER" id="PTHR31594">
    <property type="entry name" value="AIG1-TYPE G DOMAIN-CONTAINING PROTEIN"/>
    <property type="match status" value="1"/>
</dbReference>